<evidence type="ECO:0000313" key="15">
    <source>
        <dbReference type="EMBL" id="CUS82789.1"/>
    </source>
</evidence>
<accession>A0A0P1M1X0</accession>
<evidence type="ECO:0000313" key="18">
    <source>
        <dbReference type="Proteomes" id="UP000182200"/>
    </source>
</evidence>
<dbReference type="NCBIfam" id="NF004970">
    <property type="entry name" value="PRK06333.1"/>
    <property type="match status" value="1"/>
</dbReference>
<dbReference type="FunFam" id="3.40.47.10:FF:000009">
    <property type="entry name" value="3-oxoacyl-[acyl-carrier-protein] synthase 2"/>
    <property type="match status" value="1"/>
</dbReference>
<dbReference type="GO" id="GO:0006633">
    <property type="term" value="P:fatty acid biosynthetic process"/>
    <property type="evidence" value="ECO:0007669"/>
    <property type="project" value="UniProtKB-UniRule"/>
</dbReference>
<comment type="similarity">
    <text evidence="2 11 13">Belongs to the thiolase-like superfamily. Beta-ketoacyl-ACP synthases family.</text>
</comment>
<dbReference type="InterPro" id="IPR018201">
    <property type="entry name" value="Ketoacyl_synth_AS"/>
</dbReference>
<evidence type="ECO:0000313" key="16">
    <source>
        <dbReference type="EMBL" id="CUU07685.1"/>
    </source>
</evidence>
<keyword evidence="5 11" id="KW-0444">Lipid biosynthesis</keyword>
<accession>A0A0S4N9G2</accession>
<dbReference type="RefSeq" id="WP_047134490.1">
    <property type="nucleotide sequence ID" value="NZ_CZVI01000006.1"/>
</dbReference>
<dbReference type="GO" id="GO:0004315">
    <property type="term" value="F:3-oxoacyl-[acyl-carrier-protein] synthase activity"/>
    <property type="evidence" value="ECO:0007669"/>
    <property type="project" value="UniProtKB-UniRule"/>
</dbReference>
<dbReference type="InterPro" id="IPR016039">
    <property type="entry name" value="Thiolase-like"/>
</dbReference>
<dbReference type="UniPathway" id="UPA00094"/>
<dbReference type="AlphaFoldDB" id="A0A0P1N1X8"/>
<organism evidence="16 17">
    <name type="scientific">Candidatus Kryptonium thompsonii</name>
    <dbReference type="NCBI Taxonomy" id="1633631"/>
    <lineage>
        <taxon>Bacteria</taxon>
        <taxon>Pseudomonadati</taxon>
        <taxon>Candidatus Kryptoniota</taxon>
        <taxon>Candidatus Kryptonium</taxon>
    </lineage>
</organism>
<keyword evidence="18" id="KW-1185">Reference proteome</keyword>
<dbReference type="InterPro" id="IPR020841">
    <property type="entry name" value="PKS_Beta-ketoAc_synthase_dom"/>
</dbReference>
<sequence>MFNRKRVVVTGMGVISPVGLTIDEFWKSLLEGKSGVDYITKFDTTNFTTKFAAEVRNFDPTNYMDKKLAQRMDIFTQFAMAATEMAIQDAGLNSDSKLDKERVAVVYASGIGGMWTYHNQHELLFKTGTPRHISPFTVTMMIVDIVAGYISIRYGFKGPNYATVSACASSANAITDAVMLIERGLADVVITGGAESAICPMGIGSFNAMRALSTRNDEPKKASRPFDAQRDGFVMGEGAGTLILESLEHALNRGAKIYAEVAGFGLTADAYHITAPAPNGEGAARSMSIALKDAGLQPEDIDYINAHGTSTKENDKNETQAIKTVFGEHAYKLAVNSTKSMIGHLLGAAGAVEAIATILTITTGKIHPTINYEYPDPECDLFYVPNQAIEREVKAAISNSFGFGGHNVSIVFKKFEE</sequence>
<dbReference type="CDD" id="cd00834">
    <property type="entry name" value="KAS_I_II"/>
    <property type="match status" value="1"/>
</dbReference>
<comment type="pathway">
    <text evidence="1 11">Lipid metabolism; fatty acid biosynthesis.</text>
</comment>
<evidence type="ECO:0000256" key="8">
    <source>
        <dbReference type="ARBA" id="ARBA00023098"/>
    </source>
</evidence>
<dbReference type="STRING" id="1633631.GCA_001442925_01861"/>
<dbReference type="Pfam" id="PF02801">
    <property type="entry name" value="Ketoacyl-synt_C"/>
    <property type="match status" value="1"/>
</dbReference>
<dbReference type="PROSITE" id="PS00606">
    <property type="entry name" value="KS3_1"/>
    <property type="match status" value="1"/>
</dbReference>
<accession>A0A0P1P4S2</accession>
<gene>
    <name evidence="16" type="ORF">JGI4_01866</name>
    <name evidence="15" type="ORF">JGI8_00631</name>
</gene>
<evidence type="ECO:0000256" key="4">
    <source>
        <dbReference type="ARBA" id="ARBA00014657"/>
    </source>
</evidence>
<dbReference type="InterPro" id="IPR017568">
    <property type="entry name" value="3-oxoacyl-ACP_synth-2"/>
</dbReference>
<evidence type="ECO:0000256" key="1">
    <source>
        <dbReference type="ARBA" id="ARBA00005194"/>
    </source>
</evidence>
<reference evidence="16 17" key="2">
    <citation type="submission" date="2015-11" db="EMBL/GenBank/DDBJ databases">
        <authorList>
            <person name="Zhang Y."/>
            <person name="Guo Z."/>
        </authorList>
    </citation>
    <scope>NUCLEOTIDE SEQUENCE [LARGE SCALE GENOMIC DNA]</scope>
    <source>
        <strain evidence="16">JGI-4</strain>
    </source>
</reference>
<dbReference type="Proteomes" id="UP000182011">
    <property type="component" value="Unassembled WGS sequence"/>
</dbReference>
<dbReference type="NCBIfam" id="TIGR03150">
    <property type="entry name" value="fabF"/>
    <property type="match status" value="1"/>
</dbReference>
<evidence type="ECO:0000313" key="17">
    <source>
        <dbReference type="Proteomes" id="UP000182011"/>
    </source>
</evidence>
<comment type="catalytic activity">
    <reaction evidence="11">
        <text>(9Z)-hexadecenoyl-[ACP] + malonyl-[ACP] + H(+) = 3-oxo-(11Z)-octadecenoyl-[ACP] + holo-[ACP] + CO2</text>
        <dbReference type="Rhea" id="RHEA:55040"/>
        <dbReference type="Rhea" id="RHEA-COMP:9623"/>
        <dbReference type="Rhea" id="RHEA-COMP:9685"/>
        <dbReference type="Rhea" id="RHEA-COMP:10800"/>
        <dbReference type="Rhea" id="RHEA-COMP:14074"/>
        <dbReference type="ChEBI" id="CHEBI:15378"/>
        <dbReference type="ChEBI" id="CHEBI:16526"/>
        <dbReference type="ChEBI" id="CHEBI:64479"/>
        <dbReference type="ChEBI" id="CHEBI:78449"/>
        <dbReference type="ChEBI" id="CHEBI:83989"/>
        <dbReference type="ChEBI" id="CHEBI:138538"/>
        <dbReference type="EC" id="2.3.1.179"/>
    </reaction>
</comment>
<accession>A0A0P1LMA6</accession>
<comment type="catalytic activity">
    <reaction evidence="11">
        <text>a fatty acyl-[ACP] + malonyl-[ACP] + H(+) = a 3-oxoacyl-[ACP] + holo-[ACP] + CO2</text>
        <dbReference type="Rhea" id="RHEA:22836"/>
        <dbReference type="Rhea" id="RHEA-COMP:9623"/>
        <dbReference type="Rhea" id="RHEA-COMP:9685"/>
        <dbReference type="Rhea" id="RHEA-COMP:9916"/>
        <dbReference type="Rhea" id="RHEA-COMP:14125"/>
        <dbReference type="ChEBI" id="CHEBI:15378"/>
        <dbReference type="ChEBI" id="CHEBI:16526"/>
        <dbReference type="ChEBI" id="CHEBI:64479"/>
        <dbReference type="ChEBI" id="CHEBI:78449"/>
        <dbReference type="ChEBI" id="CHEBI:78776"/>
        <dbReference type="ChEBI" id="CHEBI:138651"/>
    </reaction>
</comment>
<dbReference type="Pfam" id="PF00109">
    <property type="entry name" value="ketoacyl-synt"/>
    <property type="match status" value="1"/>
</dbReference>
<keyword evidence="9 11" id="KW-0275">Fatty acid biosynthesis</keyword>
<dbReference type="EMBL" id="FAOP01000007">
    <property type="protein sequence ID" value="CUU07685.1"/>
    <property type="molecule type" value="Genomic_DNA"/>
</dbReference>
<protein>
    <recommendedName>
        <fullName evidence="4 11">3-oxoacyl-[acyl-carrier-protein] synthase 2</fullName>
        <ecNumber evidence="3 11">2.3.1.179</ecNumber>
    </recommendedName>
</protein>
<evidence type="ECO:0000256" key="6">
    <source>
        <dbReference type="ARBA" id="ARBA00022679"/>
    </source>
</evidence>
<dbReference type="InterPro" id="IPR014031">
    <property type="entry name" value="Ketoacyl_synth_C"/>
</dbReference>
<dbReference type="Proteomes" id="UP000182200">
    <property type="component" value="Unassembled WGS sequence"/>
</dbReference>
<evidence type="ECO:0000256" key="10">
    <source>
        <dbReference type="ARBA" id="ARBA00023315"/>
    </source>
</evidence>
<dbReference type="PIRSF" id="PIRSF000447">
    <property type="entry name" value="KAS_II"/>
    <property type="match status" value="1"/>
</dbReference>
<dbReference type="EMBL" id="CZVI01000006">
    <property type="protein sequence ID" value="CUS82789.1"/>
    <property type="molecule type" value="Genomic_DNA"/>
</dbReference>
<keyword evidence="8" id="KW-0443">Lipid metabolism</keyword>
<dbReference type="NCBIfam" id="NF005589">
    <property type="entry name" value="PRK07314.1"/>
    <property type="match status" value="1"/>
</dbReference>
<evidence type="ECO:0000256" key="2">
    <source>
        <dbReference type="ARBA" id="ARBA00008467"/>
    </source>
</evidence>
<reference evidence="15 18" key="1">
    <citation type="submission" date="2015-11" db="EMBL/GenBank/DDBJ databases">
        <authorList>
            <person name="Varghese N."/>
        </authorList>
    </citation>
    <scope>NUCLEOTIDE SEQUENCE [LARGE SCALE GENOMIC DNA]</scope>
    <source>
        <strain evidence="15 18">JGI-8</strain>
    </source>
</reference>
<evidence type="ECO:0000256" key="7">
    <source>
        <dbReference type="ARBA" id="ARBA00022832"/>
    </source>
</evidence>
<dbReference type="SUPFAM" id="SSF53901">
    <property type="entry name" value="Thiolase-like"/>
    <property type="match status" value="2"/>
</dbReference>
<dbReference type="SMART" id="SM00825">
    <property type="entry name" value="PKS_KS"/>
    <property type="match status" value="1"/>
</dbReference>
<dbReference type="PANTHER" id="PTHR11712:SF336">
    <property type="entry name" value="3-OXOACYL-[ACYL-CARRIER-PROTEIN] SYNTHASE, MITOCHONDRIAL"/>
    <property type="match status" value="1"/>
</dbReference>
<keyword evidence="7" id="KW-0276">Fatty acid metabolism</keyword>
<accession>A0A0P1MGY4</accession>
<dbReference type="EC" id="2.3.1.179" evidence="3 11"/>
<keyword evidence="6 11" id="KW-0808">Transferase</keyword>
<accession>A0A0P1P1G3</accession>
<feature type="active site" description="For beta-ketoacyl synthase activity" evidence="12">
    <location>
        <position position="167"/>
    </location>
</feature>
<feature type="domain" description="Ketosynthase family 3 (KS3)" evidence="14">
    <location>
        <begin position="4"/>
        <end position="414"/>
    </location>
</feature>
<dbReference type="GO" id="GO:0005829">
    <property type="term" value="C:cytosol"/>
    <property type="evidence" value="ECO:0007669"/>
    <property type="project" value="TreeGrafter"/>
</dbReference>
<evidence type="ECO:0000256" key="11">
    <source>
        <dbReference type="PIRNR" id="PIRNR000447"/>
    </source>
</evidence>
<evidence type="ECO:0000256" key="5">
    <source>
        <dbReference type="ARBA" id="ARBA00022516"/>
    </source>
</evidence>
<keyword evidence="10 11" id="KW-0012">Acyltransferase</keyword>
<dbReference type="PANTHER" id="PTHR11712">
    <property type="entry name" value="POLYKETIDE SYNTHASE-RELATED"/>
    <property type="match status" value="1"/>
</dbReference>
<accession>A0A0P1L763</accession>
<evidence type="ECO:0000256" key="9">
    <source>
        <dbReference type="ARBA" id="ARBA00023160"/>
    </source>
</evidence>
<evidence type="ECO:0000256" key="12">
    <source>
        <dbReference type="PIRSR" id="PIRSR000447-1"/>
    </source>
</evidence>
<evidence type="ECO:0000256" key="13">
    <source>
        <dbReference type="RuleBase" id="RU003694"/>
    </source>
</evidence>
<dbReference type="PROSITE" id="PS52004">
    <property type="entry name" value="KS3_2"/>
    <property type="match status" value="1"/>
</dbReference>
<name>A0A0P1N1X8_9BACT</name>
<dbReference type="OrthoDB" id="9808669at2"/>
<proteinExistence type="inferred from homology"/>
<comment type="function">
    <text evidence="11">Involved in the type II fatty acid elongation cycle. Catalyzes the elongation of a wide range of acyl-ACP by the addition of two carbons from malonyl-ACP to an acyl acceptor. Can efficiently catalyze the conversion of palmitoleoyl-ACP (cis-hexadec-9-enoyl-ACP) to cis-vaccenoyl-ACP (cis-octadec-11-enoyl-ACP), an essential step in the thermal regulation of fatty acid composition.</text>
</comment>
<dbReference type="InterPro" id="IPR000794">
    <property type="entry name" value="Beta-ketoacyl_synthase"/>
</dbReference>
<dbReference type="InterPro" id="IPR014030">
    <property type="entry name" value="Ketoacyl_synth_N"/>
</dbReference>
<evidence type="ECO:0000256" key="3">
    <source>
        <dbReference type="ARBA" id="ARBA00012356"/>
    </source>
</evidence>
<evidence type="ECO:0000259" key="14">
    <source>
        <dbReference type="PROSITE" id="PS52004"/>
    </source>
</evidence>
<accession>A0A0P1N1X8</accession>
<dbReference type="Gene3D" id="3.40.47.10">
    <property type="match status" value="1"/>
</dbReference>
<accession>A0A0P1M220</accession>